<feature type="domain" description="Exonuclease VII large subunit C-terminal" evidence="7">
    <location>
        <begin position="122"/>
        <end position="432"/>
    </location>
</feature>
<dbReference type="GO" id="GO:0008855">
    <property type="term" value="F:exodeoxyribonuclease VII activity"/>
    <property type="evidence" value="ECO:0007669"/>
    <property type="project" value="UniProtKB-UniRule"/>
</dbReference>
<feature type="domain" description="OB-fold nucleic acid binding" evidence="8">
    <location>
        <begin position="6"/>
        <end position="99"/>
    </location>
</feature>
<evidence type="ECO:0000259" key="8">
    <source>
        <dbReference type="Pfam" id="PF13742"/>
    </source>
</evidence>
<dbReference type="RefSeq" id="WP_133619341.1">
    <property type="nucleotide sequence ID" value="NZ_SNZE01000005.1"/>
</dbReference>
<dbReference type="Pfam" id="PF02601">
    <property type="entry name" value="Exonuc_VII_L"/>
    <property type="match status" value="1"/>
</dbReference>
<comment type="function">
    <text evidence="5">Bidirectionally degrades single-stranded DNA into large acid-insoluble oligonucleotides, which are then degraded further into small acid-soluble oligonucleotides.</text>
</comment>
<comment type="subcellular location">
    <subcellularLocation>
        <location evidence="5 6">Cytoplasm</location>
    </subcellularLocation>
</comment>
<reference evidence="9 10" key="1">
    <citation type="submission" date="2019-03" db="EMBL/GenBank/DDBJ databases">
        <title>Genomic Encyclopedia of Type Strains, Phase IV (KMG-IV): sequencing the most valuable type-strain genomes for metagenomic binning, comparative biology and taxonomic classification.</title>
        <authorList>
            <person name="Goeker M."/>
        </authorList>
    </citation>
    <scope>NUCLEOTIDE SEQUENCE [LARGE SCALE GENOMIC DNA]</scope>
    <source>
        <strain evidence="9 10">DSM 102852</strain>
    </source>
</reference>
<keyword evidence="4 5" id="KW-0269">Exonuclease</keyword>
<dbReference type="Pfam" id="PF13742">
    <property type="entry name" value="tRNA_anti_2"/>
    <property type="match status" value="1"/>
</dbReference>
<sequence>MSTSYLSISELNQRVSVLLERHIPLLWVQGEISNLTRAASGHWYFSLKDDKAQVRAVMFRHRNSLLSWQPREGDAVQAQVLAGLYAARGDFQLTVEAMRPAGLGTLYERFLKLKDELARKGWFDASLKKNLPFFVRRIGIVTSPQAAALRDVAHTLARRAPHIELILYPTLVQGDAAPAQIAAAIQQANQDKTLDALLVIRGGGSLEDLWAFNESIVAQAIFQSRLPIICGVGHETDTTIADFVADIRAATPTAAAELISSPSQLDHLTDIQSCFSLLQRALQRQLAQHTQHLDKLSMRLLTPAQRIMQQKQTLQHHFTRLQHAFTYRRQQYQHRLERAQQHFINNKPNINTAQHNIVRLCERLQRIQKLNLQKHHEHIAQYRRSLSQLNPDNVLSRGFAYVRAQNGSIVYNAKTLQAGDGISVQFADGRAVSTVNHVETE</sequence>
<gene>
    <name evidence="5" type="primary">xseA</name>
    <name evidence="9" type="ORF">DFR44_10573</name>
</gene>
<dbReference type="Proteomes" id="UP000294480">
    <property type="component" value="Unassembled WGS sequence"/>
</dbReference>
<dbReference type="EMBL" id="SNZE01000005">
    <property type="protein sequence ID" value="TDR32186.1"/>
    <property type="molecule type" value="Genomic_DNA"/>
</dbReference>
<evidence type="ECO:0000256" key="5">
    <source>
        <dbReference type="HAMAP-Rule" id="MF_00378"/>
    </source>
</evidence>
<keyword evidence="3 5" id="KW-0378">Hydrolase</keyword>
<organism evidence="9 10">
    <name type="scientific">Hydromonas duriensis</name>
    <dbReference type="NCBI Taxonomy" id="1527608"/>
    <lineage>
        <taxon>Bacteria</taxon>
        <taxon>Pseudomonadati</taxon>
        <taxon>Pseudomonadota</taxon>
        <taxon>Betaproteobacteria</taxon>
        <taxon>Burkholderiales</taxon>
        <taxon>Burkholderiaceae</taxon>
        <taxon>Hydromonas</taxon>
    </lineage>
</organism>
<comment type="caution">
    <text evidence="9">The sequence shown here is derived from an EMBL/GenBank/DDBJ whole genome shotgun (WGS) entry which is preliminary data.</text>
</comment>
<dbReference type="PANTHER" id="PTHR30008">
    <property type="entry name" value="EXODEOXYRIBONUCLEASE 7 LARGE SUBUNIT"/>
    <property type="match status" value="1"/>
</dbReference>
<keyword evidence="1 5" id="KW-0963">Cytoplasm</keyword>
<evidence type="ECO:0000256" key="1">
    <source>
        <dbReference type="ARBA" id="ARBA00022490"/>
    </source>
</evidence>
<evidence type="ECO:0000256" key="6">
    <source>
        <dbReference type="RuleBase" id="RU004355"/>
    </source>
</evidence>
<evidence type="ECO:0000313" key="10">
    <source>
        <dbReference type="Proteomes" id="UP000294480"/>
    </source>
</evidence>
<protein>
    <recommendedName>
        <fullName evidence="5">Exodeoxyribonuclease 7 large subunit</fullName>
        <ecNumber evidence="5">3.1.11.6</ecNumber>
    </recommendedName>
    <alternativeName>
        <fullName evidence="5">Exodeoxyribonuclease VII large subunit</fullName>
        <shortName evidence="5">Exonuclease VII large subunit</shortName>
    </alternativeName>
</protein>
<evidence type="ECO:0000256" key="3">
    <source>
        <dbReference type="ARBA" id="ARBA00022801"/>
    </source>
</evidence>
<dbReference type="PANTHER" id="PTHR30008:SF0">
    <property type="entry name" value="EXODEOXYRIBONUCLEASE 7 LARGE SUBUNIT"/>
    <property type="match status" value="1"/>
</dbReference>
<name>A0A4R6Y9M3_9BURK</name>
<dbReference type="EC" id="3.1.11.6" evidence="5"/>
<dbReference type="InterPro" id="IPR003753">
    <property type="entry name" value="Exonuc_VII_L"/>
</dbReference>
<comment type="subunit">
    <text evidence="5">Heterooligomer composed of large and small subunits.</text>
</comment>
<dbReference type="HAMAP" id="MF_00378">
    <property type="entry name" value="Exonuc_7_L"/>
    <property type="match status" value="1"/>
</dbReference>
<keyword evidence="10" id="KW-1185">Reference proteome</keyword>
<dbReference type="GO" id="GO:0003676">
    <property type="term" value="F:nucleic acid binding"/>
    <property type="evidence" value="ECO:0007669"/>
    <property type="project" value="InterPro"/>
</dbReference>
<dbReference type="CDD" id="cd04489">
    <property type="entry name" value="ExoVII_LU_OBF"/>
    <property type="match status" value="1"/>
</dbReference>
<evidence type="ECO:0000256" key="2">
    <source>
        <dbReference type="ARBA" id="ARBA00022722"/>
    </source>
</evidence>
<comment type="catalytic activity">
    <reaction evidence="5 6">
        <text>Exonucleolytic cleavage in either 5'- to 3'- or 3'- to 5'-direction to yield nucleoside 5'-phosphates.</text>
        <dbReference type="EC" id="3.1.11.6"/>
    </reaction>
</comment>
<dbReference type="InterPro" id="IPR025824">
    <property type="entry name" value="OB-fold_nuc-bd_dom"/>
</dbReference>
<dbReference type="GO" id="GO:0005737">
    <property type="term" value="C:cytoplasm"/>
    <property type="evidence" value="ECO:0007669"/>
    <property type="project" value="UniProtKB-SubCell"/>
</dbReference>
<dbReference type="GO" id="GO:0009318">
    <property type="term" value="C:exodeoxyribonuclease VII complex"/>
    <property type="evidence" value="ECO:0007669"/>
    <property type="project" value="UniProtKB-UniRule"/>
</dbReference>
<dbReference type="GO" id="GO:0006308">
    <property type="term" value="P:DNA catabolic process"/>
    <property type="evidence" value="ECO:0007669"/>
    <property type="project" value="UniProtKB-UniRule"/>
</dbReference>
<evidence type="ECO:0000256" key="4">
    <source>
        <dbReference type="ARBA" id="ARBA00022839"/>
    </source>
</evidence>
<comment type="similarity">
    <text evidence="5 6">Belongs to the XseA family.</text>
</comment>
<evidence type="ECO:0000313" key="9">
    <source>
        <dbReference type="EMBL" id="TDR32186.1"/>
    </source>
</evidence>
<proteinExistence type="inferred from homology"/>
<dbReference type="InterPro" id="IPR020579">
    <property type="entry name" value="Exonuc_VII_lsu_C"/>
</dbReference>
<accession>A0A4R6Y9M3</accession>
<dbReference type="AlphaFoldDB" id="A0A4R6Y9M3"/>
<keyword evidence="2 5" id="KW-0540">Nuclease</keyword>
<dbReference type="OrthoDB" id="9802795at2"/>
<evidence type="ECO:0000259" key="7">
    <source>
        <dbReference type="Pfam" id="PF02601"/>
    </source>
</evidence>
<dbReference type="NCBIfam" id="TIGR00237">
    <property type="entry name" value="xseA"/>
    <property type="match status" value="1"/>
</dbReference>